<dbReference type="AlphaFoldDB" id="A0A3B6KG83"/>
<dbReference type="Gramene" id="TraesWEE_scaffold_123424_01G000100.1">
    <property type="protein sequence ID" value="TraesWEE_scaffold_123424_01G000100.1"/>
    <property type="gene ID" value="TraesWEE_scaffold_123424_01G000100"/>
</dbReference>
<dbReference type="Gramene" id="TraesSYM5A03G02663660.1">
    <property type="protein sequence ID" value="TraesSYM5A03G02663660.1.CDS1"/>
    <property type="gene ID" value="TraesSYM5A03G02663660"/>
</dbReference>
<evidence type="ECO:0000256" key="1">
    <source>
        <dbReference type="SAM" id="Phobius"/>
    </source>
</evidence>
<keyword evidence="1" id="KW-1133">Transmembrane helix</keyword>
<dbReference type="Gramene" id="TraesJUL5A03G02654740.1">
    <property type="protein sequence ID" value="TraesJUL5A03G02654740.1.CDS1"/>
    <property type="gene ID" value="TraesJUL5A03G02654740"/>
</dbReference>
<proteinExistence type="predicted"/>
<organism evidence="3">
    <name type="scientific">Triticum aestivum</name>
    <name type="common">Wheat</name>
    <dbReference type="NCBI Taxonomy" id="4565"/>
    <lineage>
        <taxon>Eukaryota</taxon>
        <taxon>Viridiplantae</taxon>
        <taxon>Streptophyta</taxon>
        <taxon>Embryophyta</taxon>
        <taxon>Tracheophyta</taxon>
        <taxon>Spermatophyta</taxon>
        <taxon>Magnoliopsida</taxon>
        <taxon>Liliopsida</taxon>
        <taxon>Poales</taxon>
        <taxon>Poaceae</taxon>
        <taxon>BOP clade</taxon>
        <taxon>Pooideae</taxon>
        <taxon>Triticodae</taxon>
        <taxon>Triticeae</taxon>
        <taxon>Triticinae</taxon>
        <taxon>Triticum</taxon>
    </lineage>
</organism>
<dbReference type="Gene3D" id="1.20.1280.50">
    <property type="match status" value="1"/>
</dbReference>
<dbReference type="Gramene" id="TraesCS5A02G126800.1">
    <property type="protein sequence ID" value="TraesCS5A02G126800.1.cds1"/>
    <property type="gene ID" value="TraesCS5A02G126800"/>
</dbReference>
<dbReference type="GeneID" id="123106809"/>
<dbReference type="PANTHER" id="PTHR33736">
    <property type="entry name" value="F-BOX PROTEIN-RELATED"/>
    <property type="match status" value="1"/>
</dbReference>
<evidence type="ECO:0000313" key="3">
    <source>
        <dbReference type="EnsemblPlants" id="TraesCS5A02G126800.1.cds1"/>
    </source>
</evidence>
<dbReference type="Gramene" id="TraesNOR5A03G02656150.1">
    <property type="protein sequence ID" value="TraesNOR5A03G02656150.1.CDS1"/>
    <property type="gene ID" value="TraesNOR5A03G02656150"/>
</dbReference>
<name>A0A3B6KG83_WHEAT</name>
<dbReference type="PROSITE" id="PS50181">
    <property type="entry name" value="FBOX"/>
    <property type="match status" value="1"/>
</dbReference>
<dbReference type="Gramene" id="TraesRN5A0100362600.1">
    <property type="protein sequence ID" value="TraesRN5A0100362600.1"/>
    <property type="gene ID" value="TraesRN5A0100362600"/>
</dbReference>
<feature type="transmembrane region" description="Helical" evidence="1">
    <location>
        <begin position="294"/>
        <end position="316"/>
    </location>
</feature>
<dbReference type="Gramene" id="TraesJAG5A03G02635790.1">
    <property type="protein sequence ID" value="TraesJAG5A03G02635790.1.CDS1"/>
    <property type="gene ID" value="TraesJAG5A03G02635790"/>
</dbReference>
<dbReference type="Gramene" id="TraesARI5A03G02672540.1">
    <property type="protein sequence ID" value="TraesARI5A03G02672540.1.CDS1"/>
    <property type="gene ID" value="TraesARI5A03G02672540"/>
</dbReference>
<dbReference type="EnsemblPlants" id="TraesCS5A02G126800.1">
    <property type="protein sequence ID" value="TraesCS5A02G126800.1.cds1"/>
    <property type="gene ID" value="TraesCS5A02G126800"/>
</dbReference>
<dbReference type="InterPro" id="IPR045283">
    <property type="entry name" value="AT3G44326-like"/>
</dbReference>
<dbReference type="Gramene" id="TraesKAR5A01G0171170.1">
    <property type="protein sequence ID" value="cds.TraesKAR5A01G0171170.1"/>
    <property type="gene ID" value="TraesKAR5A01G0171170"/>
</dbReference>
<dbReference type="Gramene" id="TraesLDM5A03G02638160.1">
    <property type="protein sequence ID" value="TraesLDM5A03G02638160.1.CDS1"/>
    <property type="gene ID" value="TraesLDM5A03G02638160"/>
</dbReference>
<reference evidence="3" key="1">
    <citation type="submission" date="2018-08" db="EMBL/GenBank/DDBJ databases">
        <authorList>
            <person name="Rossello M."/>
        </authorList>
    </citation>
    <scope>NUCLEOTIDE SEQUENCE [LARGE SCALE GENOMIC DNA]</scope>
    <source>
        <strain evidence="3">cv. Chinese Spring</strain>
    </source>
</reference>
<dbReference type="PANTHER" id="PTHR33736:SF32">
    <property type="entry name" value="F-BOX DOMAIN-CONTAINING PROTEIN"/>
    <property type="match status" value="1"/>
</dbReference>
<dbReference type="Gramene" id="TraesMAC5A03G02633120.1">
    <property type="protein sequence ID" value="TraesMAC5A03G02633120.1.CDS1"/>
    <property type="gene ID" value="TraesMAC5A03G02633120"/>
</dbReference>
<evidence type="ECO:0000313" key="4">
    <source>
        <dbReference type="Proteomes" id="UP000019116"/>
    </source>
</evidence>
<accession>A0A3B6KG83</accession>
<keyword evidence="4" id="KW-1185">Reference proteome</keyword>
<keyword evidence="1" id="KW-0812">Transmembrane</keyword>
<reference evidence="3" key="2">
    <citation type="submission" date="2018-10" db="UniProtKB">
        <authorList>
            <consortium name="EnsemblPlants"/>
        </authorList>
    </citation>
    <scope>IDENTIFICATION</scope>
</reference>
<dbReference type="OMA" id="PHICHIV"/>
<dbReference type="SUPFAM" id="SSF81383">
    <property type="entry name" value="F-box domain"/>
    <property type="match status" value="1"/>
</dbReference>
<dbReference type="Gramene" id="TraesPARA_EIv1.0_1593080.1">
    <property type="protein sequence ID" value="TraesPARA_EIv1.0_1593080.1.CDS1"/>
    <property type="gene ID" value="TraesPARA_EIv1.0_1593080"/>
</dbReference>
<dbReference type="Pfam" id="PF12937">
    <property type="entry name" value="F-box-like"/>
    <property type="match status" value="1"/>
</dbReference>
<dbReference type="Gramene" id="TraesCLE_scaffold_058349_01G000100.1">
    <property type="protein sequence ID" value="TraesCLE_scaffold_058349_01G000100.1"/>
    <property type="gene ID" value="TraesCLE_scaffold_058349_01G000100"/>
</dbReference>
<gene>
    <name evidence="3" type="primary">LOC123106809</name>
</gene>
<dbReference type="SMR" id="A0A3B6KG83"/>
<dbReference type="Gramene" id="TraesROB_scaffold_063887_01G000100.1">
    <property type="protein sequence ID" value="TraesROB_scaffold_063887_01G000100.1"/>
    <property type="gene ID" value="TraesROB_scaffold_063887_01G000100"/>
</dbReference>
<protein>
    <recommendedName>
        <fullName evidence="2">F-box domain-containing protein</fullName>
    </recommendedName>
</protein>
<dbReference type="Gramene" id="TraesSTA5A03G02625700.1">
    <property type="protein sequence ID" value="TraesSTA5A03G02625700.1.CDS1"/>
    <property type="gene ID" value="TraesSTA5A03G02625700"/>
</dbReference>
<keyword evidence="1" id="KW-0472">Membrane</keyword>
<evidence type="ECO:0000259" key="2">
    <source>
        <dbReference type="PROSITE" id="PS50181"/>
    </source>
</evidence>
<dbReference type="KEGG" id="taes:123106809"/>
<dbReference type="InterPro" id="IPR001810">
    <property type="entry name" value="F-box_dom"/>
</dbReference>
<dbReference type="InterPro" id="IPR036047">
    <property type="entry name" value="F-box-like_dom_sf"/>
</dbReference>
<dbReference type="Gramene" id="TraesCAD_scaffold_060230_01G000100.1">
    <property type="protein sequence ID" value="TraesCAD_scaffold_060230_01G000100.1"/>
    <property type="gene ID" value="TraesCAD_scaffold_060230_01G000100"/>
</dbReference>
<sequence length="317" mass="33341">MAGTRVDETTGGCSPACDHDGGIETVIDDLPVDVLGIVLRCLDGASLAAAGCASAGFRELANDPDAWRALCLQMWPSLRQVVSCGGDGGYRALYADAFPFPAASPAVSSSLPARLVSAVDLHHNGVCIMSRVVETDASSAWFLGSPFRVDALVQEGFTSPSPITPGDLRLSWILIDPATGAAVNVSSRRPVSIGRRWVTGDSVARFTVMLGGGIALEAAVMCDDRHGHIREISLCAADAEGGGVSGQDGLAAVAAAMASARQRRGAEEASRQLYEEFAKGKRERKERKERRERIVDLCCSGVGAAAFLAFLVMLTFQ</sequence>
<dbReference type="Gramene" id="TraesCS5A03G0353900.1">
    <property type="protein sequence ID" value="TraesCS5A03G0353900.1.CDS1"/>
    <property type="gene ID" value="TraesCS5A03G0353900"/>
</dbReference>
<dbReference type="Proteomes" id="UP000019116">
    <property type="component" value="Chromosome 5A"/>
</dbReference>
<dbReference type="Gramene" id="TraesLAC5A03G02588200.1">
    <property type="protein sequence ID" value="TraesLAC5A03G02588200.1.CDS1"/>
    <property type="gene ID" value="TraesLAC5A03G02588200"/>
</dbReference>
<dbReference type="RefSeq" id="XP_044384786.1">
    <property type="nucleotide sequence ID" value="XM_044528851.1"/>
</dbReference>
<feature type="domain" description="F-box" evidence="2">
    <location>
        <begin position="24"/>
        <end position="70"/>
    </location>
</feature>